<accession>A0A1G7XL72</accession>
<feature type="domain" description="HDOD" evidence="1">
    <location>
        <begin position="21"/>
        <end position="220"/>
    </location>
</feature>
<dbReference type="Pfam" id="PF08668">
    <property type="entry name" value="HDOD"/>
    <property type="match status" value="1"/>
</dbReference>
<dbReference type="PANTHER" id="PTHR33525:SF3">
    <property type="entry name" value="RIBONUCLEASE Y"/>
    <property type="match status" value="1"/>
</dbReference>
<dbReference type="PANTHER" id="PTHR33525">
    <property type="match status" value="1"/>
</dbReference>
<keyword evidence="3" id="KW-1185">Reference proteome</keyword>
<evidence type="ECO:0000259" key="1">
    <source>
        <dbReference type="PROSITE" id="PS51833"/>
    </source>
</evidence>
<evidence type="ECO:0000313" key="3">
    <source>
        <dbReference type="Proteomes" id="UP000198607"/>
    </source>
</evidence>
<dbReference type="Proteomes" id="UP000198607">
    <property type="component" value="Unassembled WGS sequence"/>
</dbReference>
<dbReference type="STRING" id="83767.SAMN05660652_00722"/>
<reference evidence="2 3" key="1">
    <citation type="submission" date="2016-10" db="EMBL/GenBank/DDBJ databases">
        <authorList>
            <person name="de Groot N.N."/>
        </authorList>
    </citation>
    <scope>NUCLEOTIDE SEQUENCE [LARGE SCALE GENOMIC DNA]</scope>
    <source>
        <strain evidence="2 3">DSM 5885</strain>
    </source>
</reference>
<name>A0A1G7XL72_9RHOO</name>
<dbReference type="Gene3D" id="1.10.3210.10">
    <property type="entry name" value="Hypothetical protein af1432"/>
    <property type="match status" value="1"/>
</dbReference>
<sequence>MLDQPLPDLDAWIAFFSEAELPILRQTGRRLEEAQVDIDKLNGRDIATIVLQDPLMAVRVLSYIQPLSSKRLHSDITNIGNAIMMQGVYPFFANIGTPPTIETMLRAEPQALLGVLQVIRRAQRASRYAHDWAFDRHDMNIDEVTLAALLHDLPETLLWCFAPKLAMAIRDQQQADPKLRSAMAQEKVLGIRLVDMLLALCDVWHLPNLLRTLMDDNNAHIPRVQNVTLAVNLARHSVNGWENQGLHEDFAGIEKLMRLDRETLLKRLDVPEDFRPRFMTPAETGGETPPV</sequence>
<dbReference type="SUPFAM" id="SSF109604">
    <property type="entry name" value="HD-domain/PDEase-like"/>
    <property type="match status" value="1"/>
</dbReference>
<dbReference type="InterPro" id="IPR052340">
    <property type="entry name" value="RNase_Y/CdgJ"/>
</dbReference>
<dbReference type="OrthoDB" id="9126875at2"/>
<organism evidence="2 3">
    <name type="scientific">Propionivibrio dicarboxylicus</name>
    <dbReference type="NCBI Taxonomy" id="83767"/>
    <lineage>
        <taxon>Bacteria</taxon>
        <taxon>Pseudomonadati</taxon>
        <taxon>Pseudomonadota</taxon>
        <taxon>Betaproteobacteria</taxon>
        <taxon>Rhodocyclales</taxon>
        <taxon>Rhodocyclaceae</taxon>
        <taxon>Propionivibrio</taxon>
    </lineage>
</organism>
<dbReference type="EMBL" id="FNCY01000002">
    <property type="protein sequence ID" value="SDG84887.1"/>
    <property type="molecule type" value="Genomic_DNA"/>
</dbReference>
<evidence type="ECO:0000313" key="2">
    <source>
        <dbReference type="EMBL" id="SDG84887.1"/>
    </source>
</evidence>
<protein>
    <submittedName>
        <fullName evidence="2">HD-like signal output (HDOD) domain, no enzymatic activity</fullName>
    </submittedName>
</protein>
<gene>
    <name evidence="2" type="ORF">SAMN05660652_00722</name>
</gene>
<dbReference type="PROSITE" id="PS51833">
    <property type="entry name" value="HDOD"/>
    <property type="match status" value="1"/>
</dbReference>
<proteinExistence type="predicted"/>
<dbReference type="AlphaFoldDB" id="A0A1G7XL72"/>
<dbReference type="InterPro" id="IPR013976">
    <property type="entry name" value="HDOD"/>
</dbReference>
<dbReference type="RefSeq" id="WP_091933749.1">
    <property type="nucleotide sequence ID" value="NZ_FNCY01000002.1"/>
</dbReference>